<dbReference type="PANTHER" id="PTHR31118:SF16">
    <property type="entry name" value="CYCLASE-LIKE PROTEIN 1-RELATED"/>
    <property type="match status" value="1"/>
</dbReference>
<evidence type="ECO:0000313" key="1">
    <source>
        <dbReference type="EMBL" id="KAL1215781.1"/>
    </source>
</evidence>
<dbReference type="EMBL" id="JBANAX010000284">
    <property type="protein sequence ID" value="KAL1215781.1"/>
    <property type="molecule type" value="Genomic_DNA"/>
</dbReference>
<dbReference type="Proteomes" id="UP001558713">
    <property type="component" value="Unassembled WGS sequence"/>
</dbReference>
<dbReference type="PANTHER" id="PTHR31118">
    <property type="entry name" value="CYCLASE-LIKE PROTEIN 2"/>
    <property type="match status" value="1"/>
</dbReference>
<gene>
    <name evidence="1" type="ORF">V5N11_024319</name>
</gene>
<dbReference type="AlphaFoldDB" id="A0ABD1BBR0"/>
<name>A0ABD1BBR0_CARAN</name>
<dbReference type="InterPro" id="IPR007325">
    <property type="entry name" value="KFase/CYL"/>
</dbReference>
<accession>A0ABD1BBR0</accession>
<proteinExistence type="predicted"/>
<comment type="caution">
    <text evidence="1">The sequence shown here is derived from an EMBL/GenBank/DDBJ whole genome shotgun (WGS) entry which is preliminary data.</text>
</comment>
<organism evidence="1 2">
    <name type="scientific">Cardamine amara subsp. amara</name>
    <dbReference type="NCBI Taxonomy" id="228776"/>
    <lineage>
        <taxon>Eukaryota</taxon>
        <taxon>Viridiplantae</taxon>
        <taxon>Streptophyta</taxon>
        <taxon>Embryophyta</taxon>
        <taxon>Tracheophyta</taxon>
        <taxon>Spermatophyta</taxon>
        <taxon>Magnoliopsida</taxon>
        <taxon>eudicotyledons</taxon>
        <taxon>Gunneridae</taxon>
        <taxon>Pentapetalae</taxon>
        <taxon>rosids</taxon>
        <taxon>malvids</taxon>
        <taxon>Brassicales</taxon>
        <taxon>Brassicaceae</taxon>
        <taxon>Cardamineae</taxon>
        <taxon>Cardamine</taxon>
    </lineage>
</organism>
<keyword evidence="2" id="KW-1185">Reference proteome</keyword>
<reference evidence="1 2" key="1">
    <citation type="submission" date="2024-04" db="EMBL/GenBank/DDBJ databases">
        <title>Genome assembly C_amara_ONT_v2.</title>
        <authorList>
            <person name="Yant L."/>
            <person name="Moore C."/>
            <person name="Slenker M."/>
        </authorList>
    </citation>
    <scope>NUCLEOTIDE SEQUENCE [LARGE SCALE GENOMIC DNA]</scope>
    <source>
        <tissue evidence="1">Leaf</tissue>
    </source>
</reference>
<protein>
    <submittedName>
        <fullName evidence="1">Cyclase-like protein 1</fullName>
    </submittedName>
</protein>
<evidence type="ECO:0000313" key="2">
    <source>
        <dbReference type="Proteomes" id="UP001558713"/>
    </source>
</evidence>
<sequence length="79" mass="9319">MLSLQHPTLTTSGLYMFKKEFDSIFAGFMNDRAKWLVEDTYIKLIGLDYLSFPAFEESPVEYMFLYKSVQVPKHCFCFL</sequence>